<feature type="compositionally biased region" description="Basic and acidic residues" evidence="1">
    <location>
        <begin position="19"/>
        <end position="38"/>
    </location>
</feature>
<dbReference type="Proteomes" id="UP000054166">
    <property type="component" value="Unassembled WGS sequence"/>
</dbReference>
<feature type="region of interest" description="Disordered" evidence="1">
    <location>
        <begin position="14"/>
        <end position="38"/>
    </location>
</feature>
<dbReference type="EMBL" id="KN833048">
    <property type="protein sequence ID" value="KIM75311.1"/>
    <property type="molecule type" value="Genomic_DNA"/>
</dbReference>
<dbReference type="HOGENOM" id="CLU_2184969_0_0_1"/>
<organism evidence="2 3">
    <name type="scientific">Piloderma croceum (strain F 1598)</name>
    <dbReference type="NCBI Taxonomy" id="765440"/>
    <lineage>
        <taxon>Eukaryota</taxon>
        <taxon>Fungi</taxon>
        <taxon>Dikarya</taxon>
        <taxon>Basidiomycota</taxon>
        <taxon>Agaricomycotina</taxon>
        <taxon>Agaricomycetes</taxon>
        <taxon>Agaricomycetidae</taxon>
        <taxon>Atheliales</taxon>
        <taxon>Atheliaceae</taxon>
        <taxon>Piloderma</taxon>
    </lineage>
</organism>
<reference evidence="3" key="2">
    <citation type="submission" date="2015-01" db="EMBL/GenBank/DDBJ databases">
        <title>Evolutionary Origins and Diversification of the Mycorrhizal Mutualists.</title>
        <authorList>
            <consortium name="DOE Joint Genome Institute"/>
            <consortium name="Mycorrhizal Genomics Consortium"/>
            <person name="Kohler A."/>
            <person name="Kuo A."/>
            <person name="Nagy L.G."/>
            <person name="Floudas D."/>
            <person name="Copeland A."/>
            <person name="Barry K.W."/>
            <person name="Cichocki N."/>
            <person name="Veneault-Fourrey C."/>
            <person name="LaButti K."/>
            <person name="Lindquist E.A."/>
            <person name="Lipzen A."/>
            <person name="Lundell T."/>
            <person name="Morin E."/>
            <person name="Murat C."/>
            <person name="Riley R."/>
            <person name="Ohm R."/>
            <person name="Sun H."/>
            <person name="Tunlid A."/>
            <person name="Henrissat B."/>
            <person name="Grigoriev I.V."/>
            <person name="Hibbett D.S."/>
            <person name="Martin F."/>
        </authorList>
    </citation>
    <scope>NUCLEOTIDE SEQUENCE [LARGE SCALE GENOMIC DNA]</scope>
    <source>
        <strain evidence="3">F 1598</strain>
    </source>
</reference>
<protein>
    <submittedName>
        <fullName evidence="2">Uncharacterized protein</fullName>
    </submittedName>
</protein>
<name>A0A0C3F5Z2_PILCF</name>
<accession>A0A0C3F5Z2</accession>
<evidence type="ECO:0000313" key="3">
    <source>
        <dbReference type="Proteomes" id="UP000054166"/>
    </source>
</evidence>
<dbReference type="InParanoid" id="A0A0C3F5Z2"/>
<proteinExistence type="predicted"/>
<evidence type="ECO:0000313" key="2">
    <source>
        <dbReference type="EMBL" id="KIM75311.1"/>
    </source>
</evidence>
<gene>
    <name evidence="2" type="ORF">PILCRDRAFT_827413</name>
</gene>
<dbReference type="AlphaFoldDB" id="A0A0C3F5Z2"/>
<evidence type="ECO:0000256" key="1">
    <source>
        <dbReference type="SAM" id="MobiDB-lite"/>
    </source>
</evidence>
<sequence>MDCSETGQNEVIQFQQIWRGERQGTPDRAGRNRWAEQQRRKVSPHSFLLSSPLLYLEHHHWHVEVTGQCFQSENSKFARDFIPNSTSIAGSVDTNMYFNLQPTLSKCQG</sequence>
<reference evidence="2 3" key="1">
    <citation type="submission" date="2014-04" db="EMBL/GenBank/DDBJ databases">
        <authorList>
            <consortium name="DOE Joint Genome Institute"/>
            <person name="Kuo A."/>
            <person name="Tarkka M."/>
            <person name="Buscot F."/>
            <person name="Kohler A."/>
            <person name="Nagy L.G."/>
            <person name="Floudas D."/>
            <person name="Copeland A."/>
            <person name="Barry K.W."/>
            <person name="Cichocki N."/>
            <person name="Veneault-Fourrey C."/>
            <person name="LaButti K."/>
            <person name="Lindquist E.A."/>
            <person name="Lipzen A."/>
            <person name="Lundell T."/>
            <person name="Morin E."/>
            <person name="Murat C."/>
            <person name="Sun H."/>
            <person name="Tunlid A."/>
            <person name="Henrissat B."/>
            <person name="Grigoriev I.V."/>
            <person name="Hibbett D.S."/>
            <person name="Martin F."/>
            <person name="Nordberg H.P."/>
            <person name="Cantor M.N."/>
            <person name="Hua S.X."/>
        </authorList>
    </citation>
    <scope>NUCLEOTIDE SEQUENCE [LARGE SCALE GENOMIC DNA]</scope>
    <source>
        <strain evidence="2 3">F 1598</strain>
    </source>
</reference>
<keyword evidence="3" id="KW-1185">Reference proteome</keyword>